<dbReference type="EMBL" id="JAOCDG010000003">
    <property type="protein sequence ID" value="MDH0686976.1"/>
    <property type="molecule type" value="Genomic_DNA"/>
</dbReference>
<gene>
    <name evidence="1" type="ORF">N5D09_02605</name>
</gene>
<sequence length="95" mass="10072">MKHIDNAFAGLTARCCNPADGCACGDTERVLRGYAYGQAGPLPAMTEAQRVACLDEIEAYEEGAERADWEGSTDAQLAAGVLSAWQGYCQNLGLI</sequence>
<reference evidence="1" key="1">
    <citation type="submission" date="2022-09" db="EMBL/GenBank/DDBJ databases">
        <title>Intensive care unit water sources are persistently colonized with multi-drug resistant bacteria and are the site of extensive horizontal gene transfer of antibiotic resistance genes.</title>
        <authorList>
            <person name="Diorio-Toth L."/>
        </authorList>
    </citation>
    <scope>NUCLEOTIDE SEQUENCE</scope>
    <source>
        <strain evidence="1">GD03864</strain>
    </source>
</reference>
<dbReference type="AlphaFoldDB" id="A0ABD4XW80"/>
<protein>
    <submittedName>
        <fullName evidence="1">Uncharacterized protein</fullName>
    </submittedName>
</protein>
<name>A0ABD4XW80_STUST</name>
<evidence type="ECO:0000313" key="2">
    <source>
        <dbReference type="Proteomes" id="UP001161139"/>
    </source>
</evidence>
<proteinExistence type="predicted"/>
<dbReference type="Proteomes" id="UP001161139">
    <property type="component" value="Unassembled WGS sequence"/>
</dbReference>
<organism evidence="1 2">
    <name type="scientific">Stutzerimonas stutzeri</name>
    <name type="common">Pseudomonas stutzeri</name>
    <dbReference type="NCBI Taxonomy" id="316"/>
    <lineage>
        <taxon>Bacteria</taxon>
        <taxon>Pseudomonadati</taxon>
        <taxon>Pseudomonadota</taxon>
        <taxon>Gammaproteobacteria</taxon>
        <taxon>Pseudomonadales</taxon>
        <taxon>Pseudomonadaceae</taxon>
        <taxon>Stutzerimonas</taxon>
    </lineage>
</organism>
<comment type="caution">
    <text evidence="1">The sequence shown here is derived from an EMBL/GenBank/DDBJ whole genome shotgun (WGS) entry which is preliminary data.</text>
</comment>
<evidence type="ECO:0000313" key="1">
    <source>
        <dbReference type="EMBL" id="MDH0686976.1"/>
    </source>
</evidence>
<dbReference type="RefSeq" id="WP_088192407.1">
    <property type="nucleotide sequence ID" value="NZ_JAOCDG010000003.1"/>
</dbReference>
<accession>A0ABD4XW80</accession>